<feature type="transmembrane region" description="Helical" evidence="1">
    <location>
        <begin position="162"/>
        <end position="187"/>
    </location>
</feature>
<feature type="transmembrane region" description="Helical" evidence="1">
    <location>
        <begin position="129"/>
        <end position="150"/>
    </location>
</feature>
<dbReference type="EMBL" id="JAWCUD010000011">
    <property type="protein sequence ID" value="MDU0204701.1"/>
    <property type="molecule type" value="Genomic_DNA"/>
</dbReference>
<evidence type="ECO:0000313" key="3">
    <source>
        <dbReference type="Proteomes" id="UP001260980"/>
    </source>
</evidence>
<sequence length="288" mass="34232">MNDVHNSFWFFALLISSTLIFCFIILKKRNTQTLFLYLTMVGYGYIIETMIFNFLGSYDYKPNIIKHNAFYDSELGAFFSNALSLPVIATLIATFHLNWLWIVFFSGYFVGIEWLFLKLHIYTHHWWRLEYTGLGLLMYFGLAKIFYKWILHPSIGFKHNLMLYLITGSISASAHILPMLFFMNRFYRPGWFEDVGRDSIAFSAIYYLCASLIYCLIVKINWKMKWIKYILTGLFIYIVNQVLIKIGILHSLVWWDQMYYVFLALFLIMLVKIIDKRLSKPILVKNPF</sequence>
<name>A0ABU3RK96_9BACL</name>
<accession>A0ABU3RK96</accession>
<proteinExistence type="predicted"/>
<protein>
    <submittedName>
        <fullName evidence="2">Uncharacterized protein</fullName>
    </submittedName>
</protein>
<organism evidence="2 3">
    <name type="scientific">Paenibacillus violae</name>
    <dbReference type="NCBI Taxonomy" id="3077234"/>
    <lineage>
        <taxon>Bacteria</taxon>
        <taxon>Bacillati</taxon>
        <taxon>Bacillota</taxon>
        <taxon>Bacilli</taxon>
        <taxon>Bacillales</taxon>
        <taxon>Paenibacillaceae</taxon>
        <taxon>Paenibacillus</taxon>
    </lineage>
</organism>
<feature type="transmembrane region" description="Helical" evidence="1">
    <location>
        <begin position="33"/>
        <end position="55"/>
    </location>
</feature>
<evidence type="ECO:0000256" key="1">
    <source>
        <dbReference type="SAM" id="Phobius"/>
    </source>
</evidence>
<evidence type="ECO:0000313" key="2">
    <source>
        <dbReference type="EMBL" id="MDU0204701.1"/>
    </source>
</evidence>
<keyword evidence="3" id="KW-1185">Reference proteome</keyword>
<feature type="transmembrane region" description="Helical" evidence="1">
    <location>
        <begin position="258"/>
        <end position="275"/>
    </location>
</feature>
<feature type="transmembrane region" description="Helical" evidence="1">
    <location>
        <begin position="199"/>
        <end position="217"/>
    </location>
</feature>
<keyword evidence="1" id="KW-1133">Transmembrane helix</keyword>
<reference evidence="2 3" key="1">
    <citation type="submission" date="2023-10" db="EMBL/GenBank/DDBJ databases">
        <title>Paenibacillus strain PFR10 Genome sequencing and assembly.</title>
        <authorList>
            <person name="Kim I."/>
        </authorList>
    </citation>
    <scope>NUCLEOTIDE SEQUENCE [LARGE SCALE GENOMIC DNA]</scope>
    <source>
        <strain evidence="2 3">PFR10</strain>
    </source>
</reference>
<dbReference type="Proteomes" id="UP001260980">
    <property type="component" value="Unassembled WGS sequence"/>
</dbReference>
<gene>
    <name evidence="2" type="ORF">RQP52_26800</name>
</gene>
<comment type="caution">
    <text evidence="2">The sequence shown here is derived from an EMBL/GenBank/DDBJ whole genome shotgun (WGS) entry which is preliminary data.</text>
</comment>
<feature type="transmembrane region" description="Helical" evidence="1">
    <location>
        <begin position="229"/>
        <end position="252"/>
    </location>
</feature>
<keyword evidence="1" id="KW-0812">Transmembrane</keyword>
<feature type="transmembrane region" description="Helical" evidence="1">
    <location>
        <begin position="99"/>
        <end position="117"/>
    </location>
</feature>
<feature type="transmembrane region" description="Helical" evidence="1">
    <location>
        <begin position="75"/>
        <end position="92"/>
    </location>
</feature>
<keyword evidence="1" id="KW-0472">Membrane</keyword>
<feature type="transmembrane region" description="Helical" evidence="1">
    <location>
        <begin position="6"/>
        <end position="26"/>
    </location>
</feature>